<evidence type="ECO:0000256" key="1">
    <source>
        <dbReference type="ARBA" id="ARBA00004141"/>
    </source>
</evidence>
<dbReference type="RefSeq" id="WP_077866369.1">
    <property type="nucleotide sequence ID" value="NZ_LZYZ01000006.1"/>
</dbReference>
<proteinExistence type="predicted"/>
<dbReference type="PANTHER" id="PTHR43568:SF1">
    <property type="entry name" value="P PROTEIN"/>
    <property type="match status" value="1"/>
</dbReference>
<protein>
    <submittedName>
        <fullName evidence="8">Inner membrane protein YbiR</fullName>
    </submittedName>
</protein>
<keyword evidence="2" id="KW-0813">Transport</keyword>
<evidence type="ECO:0000256" key="5">
    <source>
        <dbReference type="ARBA" id="ARBA00023136"/>
    </source>
</evidence>
<feature type="transmembrane region" description="Helical" evidence="6">
    <location>
        <begin position="244"/>
        <end position="262"/>
    </location>
</feature>
<feature type="transmembrane region" description="Helical" evidence="6">
    <location>
        <begin position="40"/>
        <end position="59"/>
    </location>
</feature>
<dbReference type="STRING" id="169679.CSACC_24470"/>
<feature type="transmembrane region" description="Helical" evidence="6">
    <location>
        <begin position="282"/>
        <end position="302"/>
    </location>
</feature>
<organism evidence="8 9">
    <name type="scientific">Clostridium saccharobutylicum</name>
    <dbReference type="NCBI Taxonomy" id="169679"/>
    <lineage>
        <taxon>Bacteria</taxon>
        <taxon>Bacillati</taxon>
        <taxon>Bacillota</taxon>
        <taxon>Clostridia</taxon>
        <taxon>Eubacteriales</taxon>
        <taxon>Clostridiaceae</taxon>
        <taxon>Clostridium</taxon>
    </lineage>
</organism>
<evidence type="ECO:0000256" key="4">
    <source>
        <dbReference type="ARBA" id="ARBA00022989"/>
    </source>
</evidence>
<dbReference type="PANTHER" id="PTHR43568">
    <property type="entry name" value="P PROTEIN"/>
    <property type="match status" value="1"/>
</dbReference>
<comment type="subcellular location">
    <subcellularLocation>
        <location evidence="1">Membrane</location>
        <topology evidence="1">Multi-pass membrane protein</topology>
    </subcellularLocation>
</comment>
<feature type="transmembrane region" description="Helical" evidence="6">
    <location>
        <begin position="199"/>
        <end position="216"/>
    </location>
</feature>
<gene>
    <name evidence="8" type="primary">ybiR_1</name>
    <name evidence="8" type="ORF">CLOSAC_33130</name>
</gene>
<dbReference type="Proteomes" id="UP000191154">
    <property type="component" value="Unassembled WGS sequence"/>
</dbReference>
<dbReference type="EMBL" id="LZYZ01000006">
    <property type="protein sequence ID" value="OOM10692.1"/>
    <property type="molecule type" value="Genomic_DNA"/>
</dbReference>
<dbReference type="InterPro" id="IPR051475">
    <property type="entry name" value="Diverse_Ion_Transporter"/>
</dbReference>
<feature type="transmembrane region" description="Helical" evidence="6">
    <location>
        <begin position="12"/>
        <end position="34"/>
    </location>
</feature>
<sequence>MNIKQLFTSSIVMLKTEIVFTISLVLAFTTSIIIKPQLNYINFQVLILMFNLMIVIGAFEKFKLLDKIAVEILRKNTSLRMVSSVLVSLCFVFSMFITNDVALISFVPLTMIIAKKADFNPMKIIILETLAANIGSSFTPMGNPQNLYLFSFFNINILTFFKSTIFFVISGGVWLFILNQRISNVDLKFDLDKIKIKNTKAAAIYCVLFIFILLSVFDVIDYRAAFIITICVSLILERKLFKELDYILLLTFVCFFIAIGNLSNMQSISEIMKKLLNSDSGVYFSAIFFSQLISNVPCAILLSKFTNSWRPILIGVNVGGMGTIIASLASLISYKFYSKEYDGKKYLYKFIKYNFGSLIIFAVLFSIFLYL</sequence>
<reference evidence="8 9" key="1">
    <citation type="submission" date="2016-05" db="EMBL/GenBank/DDBJ databases">
        <title>Microbial solvent formation.</title>
        <authorList>
            <person name="Poehlein A."/>
            <person name="Montoya Solano J.D."/>
            <person name="Flitsch S."/>
            <person name="Krabben P."/>
            <person name="Duerre P."/>
            <person name="Daniel R."/>
        </authorList>
    </citation>
    <scope>NUCLEOTIDE SEQUENCE [LARGE SCALE GENOMIC DNA]</scope>
    <source>
        <strain evidence="8 9">L1-8</strain>
    </source>
</reference>
<feature type="transmembrane region" description="Helical" evidence="6">
    <location>
        <begin position="314"/>
        <end position="333"/>
    </location>
</feature>
<feature type="domain" description="Citrate transporter-like" evidence="7">
    <location>
        <begin position="23"/>
        <end position="303"/>
    </location>
</feature>
<feature type="transmembrane region" description="Helical" evidence="6">
    <location>
        <begin position="353"/>
        <end position="370"/>
    </location>
</feature>
<feature type="transmembrane region" description="Helical" evidence="6">
    <location>
        <begin position="147"/>
        <end position="178"/>
    </location>
</feature>
<evidence type="ECO:0000256" key="3">
    <source>
        <dbReference type="ARBA" id="ARBA00022692"/>
    </source>
</evidence>
<evidence type="ECO:0000313" key="8">
    <source>
        <dbReference type="EMBL" id="OOM10692.1"/>
    </source>
</evidence>
<evidence type="ECO:0000256" key="2">
    <source>
        <dbReference type="ARBA" id="ARBA00022448"/>
    </source>
</evidence>
<evidence type="ECO:0000313" key="9">
    <source>
        <dbReference type="Proteomes" id="UP000191154"/>
    </source>
</evidence>
<name>A0A1S8N2S6_CLOSA</name>
<comment type="caution">
    <text evidence="8">The sequence shown here is derived from an EMBL/GenBank/DDBJ whole genome shotgun (WGS) entry which is preliminary data.</text>
</comment>
<keyword evidence="4 6" id="KW-1133">Transmembrane helix</keyword>
<dbReference type="Pfam" id="PF03600">
    <property type="entry name" value="CitMHS"/>
    <property type="match status" value="1"/>
</dbReference>
<accession>A0A1S8N2S6</accession>
<dbReference type="AlphaFoldDB" id="A0A1S8N2S6"/>
<dbReference type="GO" id="GO:0016020">
    <property type="term" value="C:membrane"/>
    <property type="evidence" value="ECO:0007669"/>
    <property type="project" value="UniProtKB-SubCell"/>
</dbReference>
<evidence type="ECO:0000256" key="6">
    <source>
        <dbReference type="SAM" id="Phobius"/>
    </source>
</evidence>
<keyword evidence="3 6" id="KW-0812">Transmembrane</keyword>
<keyword evidence="5 6" id="KW-0472">Membrane</keyword>
<dbReference type="InterPro" id="IPR004680">
    <property type="entry name" value="Cit_transptr-like_dom"/>
</dbReference>
<dbReference type="GO" id="GO:0055085">
    <property type="term" value="P:transmembrane transport"/>
    <property type="evidence" value="ECO:0007669"/>
    <property type="project" value="InterPro"/>
</dbReference>
<evidence type="ECO:0000259" key="7">
    <source>
        <dbReference type="Pfam" id="PF03600"/>
    </source>
</evidence>
<feature type="transmembrane region" description="Helical" evidence="6">
    <location>
        <begin position="79"/>
        <end position="97"/>
    </location>
</feature>